<dbReference type="RefSeq" id="WP_093118253.1">
    <property type="nucleotide sequence ID" value="NZ_FODS01000011.1"/>
</dbReference>
<dbReference type="AlphaFoldDB" id="A0A1H8SAL9"/>
<reference evidence="2 3" key="1">
    <citation type="submission" date="2016-10" db="EMBL/GenBank/DDBJ databases">
        <authorList>
            <person name="de Groot N.N."/>
        </authorList>
    </citation>
    <scope>NUCLEOTIDE SEQUENCE [LARGE SCALE GENOMIC DNA]</scope>
    <source>
        <strain evidence="2 3">DSM 27842</strain>
    </source>
</reference>
<keyword evidence="1" id="KW-0812">Transmembrane</keyword>
<proteinExistence type="predicted"/>
<dbReference type="Proteomes" id="UP000198893">
    <property type="component" value="Unassembled WGS sequence"/>
</dbReference>
<evidence type="ECO:0000256" key="1">
    <source>
        <dbReference type="SAM" id="Phobius"/>
    </source>
</evidence>
<dbReference type="OrthoDB" id="7067875at2"/>
<name>A0A1H8SAL9_9RHOB</name>
<keyword evidence="3" id="KW-1185">Reference proteome</keyword>
<evidence type="ECO:0000313" key="3">
    <source>
        <dbReference type="Proteomes" id="UP000198893"/>
    </source>
</evidence>
<dbReference type="EMBL" id="FODS01000011">
    <property type="protein sequence ID" value="SEO75682.1"/>
    <property type="molecule type" value="Genomic_DNA"/>
</dbReference>
<feature type="transmembrane region" description="Helical" evidence="1">
    <location>
        <begin position="175"/>
        <end position="191"/>
    </location>
</feature>
<organism evidence="2 3">
    <name type="scientific">Salinihabitans flavidus</name>
    <dbReference type="NCBI Taxonomy" id="569882"/>
    <lineage>
        <taxon>Bacteria</taxon>
        <taxon>Pseudomonadati</taxon>
        <taxon>Pseudomonadota</taxon>
        <taxon>Alphaproteobacteria</taxon>
        <taxon>Rhodobacterales</taxon>
        <taxon>Roseobacteraceae</taxon>
        <taxon>Salinihabitans</taxon>
    </lineage>
</organism>
<evidence type="ECO:0000313" key="2">
    <source>
        <dbReference type="EMBL" id="SEO75682.1"/>
    </source>
</evidence>
<sequence>MSLIQQVDRFLLALVVVALVVSVGVAMWDGDFFQYRYAVEDGPVENATALFLFGAAVVLASHGRSLLARGAARLAAFTFLYAIVFVFGAGEEISWGQRVFDWDTGEFFQEHNIQNETNLHNLVVGETHLTKSLFGPILTLIILTYLVVLPLLYGRWHWLDGVVNWMAVPVPGRRHAVLAVLATVVIGVLAATRKWEVYELVFGLLAMSVFLLPQNRDKIV</sequence>
<gene>
    <name evidence="2" type="ORF">SAMN04490248_11178</name>
</gene>
<feature type="transmembrane region" description="Helical" evidence="1">
    <location>
        <begin position="48"/>
        <end position="67"/>
    </location>
</feature>
<feature type="transmembrane region" description="Helical" evidence="1">
    <location>
        <begin position="197"/>
        <end position="213"/>
    </location>
</feature>
<accession>A0A1H8SAL9</accession>
<protein>
    <submittedName>
        <fullName evidence="2">Uncharacterized protein</fullName>
    </submittedName>
</protein>
<keyword evidence="1" id="KW-1133">Transmembrane helix</keyword>
<feature type="transmembrane region" description="Helical" evidence="1">
    <location>
        <begin position="7"/>
        <end position="28"/>
    </location>
</feature>
<feature type="transmembrane region" description="Helical" evidence="1">
    <location>
        <begin position="133"/>
        <end position="154"/>
    </location>
</feature>
<feature type="transmembrane region" description="Helical" evidence="1">
    <location>
        <begin position="74"/>
        <end position="90"/>
    </location>
</feature>
<keyword evidence="1" id="KW-0472">Membrane</keyword>